<evidence type="ECO:0000259" key="9">
    <source>
        <dbReference type="Pfam" id="PF01316"/>
    </source>
</evidence>
<reference evidence="11" key="2">
    <citation type="journal article" date="2021" name="PeerJ">
        <title>Extensive microbial diversity within the chicken gut microbiome revealed by metagenomics and culture.</title>
        <authorList>
            <person name="Gilroy R."/>
            <person name="Ravi A."/>
            <person name="Getino M."/>
            <person name="Pursley I."/>
            <person name="Horton D.L."/>
            <person name="Alikhan N.F."/>
            <person name="Baker D."/>
            <person name="Gharbi K."/>
            <person name="Hall N."/>
            <person name="Watson M."/>
            <person name="Adriaenssens E.M."/>
            <person name="Foster-Nyarko E."/>
            <person name="Jarju S."/>
            <person name="Secka A."/>
            <person name="Antonio M."/>
            <person name="Oren A."/>
            <person name="Chaudhuri R.R."/>
            <person name="La Ragione R."/>
            <person name="Hildebrand F."/>
            <person name="Pallen M.J."/>
        </authorList>
    </citation>
    <scope>NUCLEOTIDE SEQUENCE</scope>
    <source>
        <strain evidence="11">ChiSjej1B19-7085</strain>
    </source>
</reference>
<dbReference type="GO" id="GO:0006526">
    <property type="term" value="P:L-arginine biosynthetic process"/>
    <property type="evidence" value="ECO:0007669"/>
    <property type="project" value="UniProtKB-KW"/>
</dbReference>
<dbReference type="AlphaFoldDB" id="A0A9D1DP37"/>
<dbReference type="SUPFAM" id="SSF46785">
    <property type="entry name" value="Winged helix' DNA-binding domain"/>
    <property type="match status" value="1"/>
</dbReference>
<dbReference type="GO" id="GO:0003677">
    <property type="term" value="F:DNA binding"/>
    <property type="evidence" value="ECO:0007669"/>
    <property type="project" value="UniProtKB-KW"/>
</dbReference>
<proteinExistence type="inferred from homology"/>
<evidence type="ECO:0000256" key="7">
    <source>
        <dbReference type="HAMAP-Rule" id="MF_00173"/>
    </source>
</evidence>
<dbReference type="Gene3D" id="1.10.10.10">
    <property type="entry name" value="Winged helix-like DNA-binding domain superfamily/Winged helix DNA-binding domain"/>
    <property type="match status" value="1"/>
</dbReference>
<evidence type="ECO:0000256" key="2">
    <source>
        <dbReference type="ARBA" id="ARBA00008316"/>
    </source>
</evidence>
<evidence type="ECO:0000256" key="4">
    <source>
        <dbReference type="ARBA" id="ARBA00023015"/>
    </source>
</evidence>
<keyword evidence="7" id="KW-0028">Amino-acid biosynthesis</keyword>
<name>A0A9D1DP37_9FIRM</name>
<comment type="similarity">
    <text evidence="2 7">Belongs to the ArgR family.</text>
</comment>
<dbReference type="InterPro" id="IPR020899">
    <property type="entry name" value="Arg_repress_C"/>
</dbReference>
<evidence type="ECO:0000256" key="3">
    <source>
        <dbReference type="ARBA" id="ARBA00022490"/>
    </source>
</evidence>
<dbReference type="Pfam" id="PF01316">
    <property type="entry name" value="Arg_repressor"/>
    <property type="match status" value="1"/>
</dbReference>
<dbReference type="InterPro" id="IPR020900">
    <property type="entry name" value="Arg_repress_DNA-bd"/>
</dbReference>
<dbReference type="Pfam" id="PF02863">
    <property type="entry name" value="Arg_repressor_C"/>
    <property type="match status" value="1"/>
</dbReference>
<keyword evidence="7" id="KW-0678">Repressor</keyword>
<dbReference type="GO" id="GO:0003700">
    <property type="term" value="F:DNA-binding transcription factor activity"/>
    <property type="evidence" value="ECO:0007669"/>
    <property type="project" value="UniProtKB-UniRule"/>
</dbReference>
<dbReference type="PANTHER" id="PTHR34471:SF1">
    <property type="entry name" value="ARGININE REPRESSOR"/>
    <property type="match status" value="1"/>
</dbReference>
<comment type="pathway">
    <text evidence="7">Amino-acid biosynthesis; L-arginine biosynthesis [regulation].</text>
</comment>
<keyword evidence="6 7" id="KW-0804">Transcription</keyword>
<comment type="function">
    <text evidence="7">Regulates arginine biosynthesis genes.</text>
</comment>
<comment type="subcellular location">
    <subcellularLocation>
        <location evidence="1 7">Cytoplasm</location>
    </subcellularLocation>
</comment>
<evidence type="ECO:0000259" key="10">
    <source>
        <dbReference type="Pfam" id="PF02863"/>
    </source>
</evidence>
<keyword evidence="7" id="KW-0055">Arginine biosynthesis</keyword>
<evidence type="ECO:0000256" key="6">
    <source>
        <dbReference type="ARBA" id="ARBA00023163"/>
    </source>
</evidence>
<comment type="caution">
    <text evidence="11">The sequence shown here is derived from an EMBL/GenBank/DDBJ whole genome shotgun (WGS) entry which is preliminary data.</text>
</comment>
<dbReference type="SUPFAM" id="SSF55252">
    <property type="entry name" value="C-terminal domain of arginine repressor"/>
    <property type="match status" value="1"/>
</dbReference>
<dbReference type="InterPro" id="IPR036251">
    <property type="entry name" value="Arg_repress_C_sf"/>
</dbReference>
<dbReference type="PRINTS" id="PR01467">
    <property type="entry name" value="ARGREPRESSOR"/>
</dbReference>
<feature type="domain" description="Arginine repressor DNA-binding" evidence="9">
    <location>
        <begin position="2"/>
        <end position="68"/>
    </location>
</feature>
<evidence type="ECO:0000313" key="12">
    <source>
        <dbReference type="Proteomes" id="UP000886785"/>
    </source>
</evidence>
<dbReference type="EMBL" id="DVHF01000030">
    <property type="protein sequence ID" value="HIR56459.1"/>
    <property type="molecule type" value="Genomic_DNA"/>
</dbReference>
<dbReference type="InterPro" id="IPR036390">
    <property type="entry name" value="WH_DNA-bd_sf"/>
</dbReference>
<protein>
    <recommendedName>
        <fullName evidence="7 8">Arginine repressor</fullName>
    </recommendedName>
</protein>
<dbReference type="GO" id="GO:0051259">
    <property type="term" value="P:protein complex oligomerization"/>
    <property type="evidence" value="ECO:0007669"/>
    <property type="project" value="InterPro"/>
</dbReference>
<keyword evidence="3 7" id="KW-0963">Cytoplasm</keyword>
<dbReference type="InterPro" id="IPR036388">
    <property type="entry name" value="WH-like_DNA-bd_sf"/>
</dbReference>
<evidence type="ECO:0000256" key="5">
    <source>
        <dbReference type="ARBA" id="ARBA00023125"/>
    </source>
</evidence>
<evidence type="ECO:0000256" key="8">
    <source>
        <dbReference type="NCBIfam" id="TIGR01529"/>
    </source>
</evidence>
<evidence type="ECO:0000256" key="1">
    <source>
        <dbReference type="ARBA" id="ARBA00004496"/>
    </source>
</evidence>
<keyword evidence="5 7" id="KW-0238">DNA-binding</keyword>
<gene>
    <name evidence="7" type="primary">argR</name>
    <name evidence="11" type="ORF">IAA54_02240</name>
</gene>
<dbReference type="GO" id="GO:1900079">
    <property type="term" value="P:regulation of arginine biosynthetic process"/>
    <property type="evidence" value="ECO:0007669"/>
    <property type="project" value="UniProtKB-UniRule"/>
</dbReference>
<dbReference type="NCBIfam" id="NF001680">
    <property type="entry name" value="PRK00441.1"/>
    <property type="match status" value="1"/>
</dbReference>
<dbReference type="NCBIfam" id="TIGR01529">
    <property type="entry name" value="argR_whole"/>
    <property type="match status" value="1"/>
</dbReference>
<dbReference type="PANTHER" id="PTHR34471">
    <property type="entry name" value="ARGININE REPRESSOR"/>
    <property type="match status" value="1"/>
</dbReference>
<reference evidence="11" key="1">
    <citation type="submission" date="2020-10" db="EMBL/GenBank/DDBJ databases">
        <authorList>
            <person name="Gilroy R."/>
        </authorList>
    </citation>
    <scope>NUCLEOTIDE SEQUENCE</scope>
    <source>
        <strain evidence="11">ChiSjej1B19-7085</strain>
    </source>
</reference>
<sequence length="151" mass="16722">MKARRHAKILELINNYHIDTQEELLRRLRQDGFDVTQATVSRDIKELRLIKTLSSDGKYKYSTGKETGRDISSKFFSLFADSALSVDNAMNIVVIKTFTGMANAVCAAMDALQWNGVVGTVAGDDTILVLCKEEAIAAQLVQELKKLIAGR</sequence>
<dbReference type="Proteomes" id="UP000886785">
    <property type="component" value="Unassembled WGS sequence"/>
</dbReference>
<keyword evidence="4 7" id="KW-0805">Transcription regulation</keyword>
<dbReference type="HAMAP" id="MF_00173">
    <property type="entry name" value="Arg_repressor"/>
    <property type="match status" value="1"/>
</dbReference>
<feature type="domain" description="Arginine repressor C-terminal" evidence="10">
    <location>
        <begin position="79"/>
        <end position="146"/>
    </location>
</feature>
<dbReference type="Gene3D" id="3.30.1360.40">
    <property type="match status" value="1"/>
</dbReference>
<accession>A0A9D1DP37</accession>
<dbReference type="GO" id="GO:0034618">
    <property type="term" value="F:arginine binding"/>
    <property type="evidence" value="ECO:0007669"/>
    <property type="project" value="InterPro"/>
</dbReference>
<dbReference type="InterPro" id="IPR001669">
    <property type="entry name" value="Arg_repress"/>
</dbReference>
<evidence type="ECO:0000313" key="11">
    <source>
        <dbReference type="EMBL" id="HIR56459.1"/>
    </source>
</evidence>
<dbReference type="GO" id="GO:0005737">
    <property type="term" value="C:cytoplasm"/>
    <property type="evidence" value="ECO:0007669"/>
    <property type="project" value="UniProtKB-SubCell"/>
</dbReference>
<organism evidence="11 12">
    <name type="scientific">Candidatus Gallacutalibacter pullicola</name>
    <dbReference type="NCBI Taxonomy" id="2840830"/>
    <lineage>
        <taxon>Bacteria</taxon>
        <taxon>Bacillati</taxon>
        <taxon>Bacillota</taxon>
        <taxon>Clostridia</taxon>
        <taxon>Eubacteriales</taxon>
        <taxon>Candidatus Gallacutalibacter</taxon>
    </lineage>
</organism>